<accession>A0A2S9WY86</accession>
<sequence>MTDLVISNALLLPDDVKYYGLDGTLLSEEEREAASEDLLYADWYINNELELIKVQLNDSDAERKRRKKEPLFTSIDNVDCARLDAILEEIYDRDQQNRTDNLMDESIDQNNLEAIELILDKCGMPTSDTSSSKSLQAIWLVIQHAGADKREQYFPLLEKAAQRGDLDLQDIALMKDRMLLDKNEPQIYGSQVLINDGIYELYQLQDPETVDARRATVGLGPLSEYLAHWDIEFSVAQKPLN</sequence>
<dbReference type="InterPro" id="IPR046732">
    <property type="entry name" value="DUF6624"/>
</dbReference>
<evidence type="ECO:0000313" key="1">
    <source>
        <dbReference type="EMBL" id="PRP68421.1"/>
    </source>
</evidence>
<gene>
    <name evidence="1" type="ORF">BST86_13465</name>
</gene>
<comment type="caution">
    <text evidence="1">The sequence shown here is derived from an EMBL/GenBank/DDBJ whole genome shotgun (WGS) entry which is preliminary data.</text>
</comment>
<evidence type="ECO:0000313" key="2">
    <source>
        <dbReference type="Proteomes" id="UP000239532"/>
    </source>
</evidence>
<dbReference type="OrthoDB" id="1164858at2"/>
<dbReference type="EMBL" id="MQUC01000003">
    <property type="protein sequence ID" value="PRP68421.1"/>
    <property type="molecule type" value="Genomic_DNA"/>
</dbReference>
<proteinExistence type="predicted"/>
<dbReference type="Pfam" id="PF20329">
    <property type="entry name" value="DUF6624"/>
    <property type="match status" value="1"/>
</dbReference>
<name>A0A2S9WY86_9FLAO</name>
<protein>
    <submittedName>
        <fullName evidence="1">Uncharacterized protein</fullName>
    </submittedName>
</protein>
<keyword evidence="2" id="KW-1185">Reference proteome</keyword>
<dbReference type="AlphaFoldDB" id="A0A2S9WY86"/>
<organism evidence="1 2">
    <name type="scientific">Nonlabens agnitus</name>
    <dbReference type="NCBI Taxonomy" id="870484"/>
    <lineage>
        <taxon>Bacteria</taxon>
        <taxon>Pseudomonadati</taxon>
        <taxon>Bacteroidota</taxon>
        <taxon>Flavobacteriia</taxon>
        <taxon>Flavobacteriales</taxon>
        <taxon>Flavobacteriaceae</taxon>
        <taxon>Nonlabens</taxon>
    </lineage>
</organism>
<dbReference type="Proteomes" id="UP000239532">
    <property type="component" value="Unassembled WGS sequence"/>
</dbReference>
<reference evidence="1 2" key="1">
    <citation type="submission" date="2016-11" db="EMBL/GenBank/DDBJ databases">
        <title>Trade-off between light-utilization and light-protection in marine flavobacteria.</title>
        <authorList>
            <person name="Kumagai Y."/>
        </authorList>
    </citation>
    <scope>NUCLEOTIDE SEQUENCE [LARGE SCALE GENOMIC DNA]</scope>
    <source>
        <strain evidence="1 2">JCM 17109</strain>
    </source>
</reference>